<evidence type="ECO:0000313" key="3">
    <source>
        <dbReference type="Proteomes" id="UP001163823"/>
    </source>
</evidence>
<dbReference type="Proteomes" id="UP001163823">
    <property type="component" value="Chromosome 14"/>
</dbReference>
<feature type="domain" description="Retrotransposon gag" evidence="1">
    <location>
        <begin position="155"/>
        <end position="244"/>
    </location>
</feature>
<reference evidence="2" key="1">
    <citation type="journal article" date="2023" name="Science">
        <title>Elucidation of the pathway for biosynthesis of saponin adjuvants from the soapbark tree.</title>
        <authorList>
            <person name="Reed J."/>
            <person name="Orme A."/>
            <person name="El-Demerdash A."/>
            <person name="Owen C."/>
            <person name="Martin L.B.B."/>
            <person name="Misra R.C."/>
            <person name="Kikuchi S."/>
            <person name="Rejzek M."/>
            <person name="Martin A.C."/>
            <person name="Harkess A."/>
            <person name="Leebens-Mack J."/>
            <person name="Louveau T."/>
            <person name="Stephenson M.J."/>
            <person name="Osbourn A."/>
        </authorList>
    </citation>
    <scope>NUCLEOTIDE SEQUENCE</scope>
    <source>
        <strain evidence="2">S10</strain>
    </source>
</reference>
<organism evidence="2 3">
    <name type="scientific">Quillaja saponaria</name>
    <name type="common">Soap bark tree</name>
    <dbReference type="NCBI Taxonomy" id="32244"/>
    <lineage>
        <taxon>Eukaryota</taxon>
        <taxon>Viridiplantae</taxon>
        <taxon>Streptophyta</taxon>
        <taxon>Embryophyta</taxon>
        <taxon>Tracheophyta</taxon>
        <taxon>Spermatophyta</taxon>
        <taxon>Magnoliopsida</taxon>
        <taxon>eudicotyledons</taxon>
        <taxon>Gunneridae</taxon>
        <taxon>Pentapetalae</taxon>
        <taxon>rosids</taxon>
        <taxon>fabids</taxon>
        <taxon>Fabales</taxon>
        <taxon>Quillajaceae</taxon>
        <taxon>Quillaja</taxon>
    </lineage>
</organism>
<protein>
    <submittedName>
        <fullName evidence="2">Retrotransposon gag protein</fullName>
    </submittedName>
</protein>
<name>A0AAD7P5H7_QUISA</name>
<evidence type="ECO:0000313" key="2">
    <source>
        <dbReference type="EMBL" id="KAJ7942660.1"/>
    </source>
</evidence>
<dbReference type="Pfam" id="PF03732">
    <property type="entry name" value="Retrotrans_gag"/>
    <property type="match status" value="1"/>
</dbReference>
<dbReference type="AlphaFoldDB" id="A0AAD7P5H7"/>
<keyword evidence="3" id="KW-1185">Reference proteome</keyword>
<dbReference type="EMBL" id="JARAOO010000014">
    <property type="protein sequence ID" value="KAJ7942660.1"/>
    <property type="molecule type" value="Genomic_DNA"/>
</dbReference>
<sequence>MSHLRKWDERLSVAMNKSEELSRRTEDRLNTVFQELKTMIINGQNHSSQPEHHRNVARTSTTTPQIPTMQANRSDPILPTPVIDRRTMVNDNNMQDQQGKLGEAPVNNTQDYQLFKRISQVEFPRFDGNNFKSWLYQALQFFRVDHTPEQLKLELASMHFSGRALEWHQFFLDERGTEGLTWEEYLQEMTIRFQRGVLAKPIIALKNLKQVSTVEEYNDEFEFLKNQCVIPKELLLDHYLGGVERGDSEWY</sequence>
<comment type="caution">
    <text evidence="2">The sequence shown here is derived from an EMBL/GenBank/DDBJ whole genome shotgun (WGS) entry which is preliminary data.</text>
</comment>
<accession>A0AAD7P5H7</accession>
<evidence type="ECO:0000259" key="1">
    <source>
        <dbReference type="Pfam" id="PF03732"/>
    </source>
</evidence>
<proteinExistence type="predicted"/>
<gene>
    <name evidence="2" type="ORF">O6P43_032300</name>
</gene>
<dbReference type="InterPro" id="IPR005162">
    <property type="entry name" value="Retrotrans_gag_dom"/>
</dbReference>
<dbReference type="KEGG" id="qsa:O6P43_032300"/>